<evidence type="ECO:0000313" key="1">
    <source>
        <dbReference type="EMBL" id="SFE68991.1"/>
    </source>
</evidence>
<dbReference type="RefSeq" id="WP_093913912.1">
    <property type="nucleotide sequence ID" value="NZ_FONL01000013.1"/>
</dbReference>
<dbReference type="STRING" id="1123323.SAMN05216245_11344"/>
<organism evidence="1 2">
    <name type="scientific">Succiniclasticum ruminis DSM 9236</name>
    <dbReference type="NCBI Taxonomy" id="1123323"/>
    <lineage>
        <taxon>Bacteria</taxon>
        <taxon>Bacillati</taxon>
        <taxon>Bacillota</taxon>
        <taxon>Negativicutes</taxon>
        <taxon>Acidaminococcales</taxon>
        <taxon>Acidaminococcaceae</taxon>
        <taxon>Succiniclasticum</taxon>
    </lineage>
</organism>
<protein>
    <submittedName>
        <fullName evidence="1">Transcriptional regulator, AbiEi antitoxin, Type IV TA system</fullName>
    </submittedName>
</protein>
<reference evidence="1 2" key="1">
    <citation type="submission" date="2016-10" db="EMBL/GenBank/DDBJ databases">
        <authorList>
            <person name="de Groot N.N."/>
        </authorList>
    </citation>
    <scope>NUCLEOTIDE SEQUENCE [LARGE SCALE GENOMIC DNA]</scope>
    <source>
        <strain evidence="1 2">DSM 9236</strain>
    </source>
</reference>
<dbReference type="OrthoDB" id="9802612at2"/>
<sequence length="213" mass="24756">MAQIDKVYSYLTENYDLNEPIFLSELKIPDMKSVSLRQQIKKLTEDGRLKRFDTGIYYLPRKSMFRFGSMLSPDDVIRKKYLVDDGCRCGYLSGMMFANQLGITTQVPVVYEVYTNKATTDYRDTTIGSQRVIIRRPYVEINDGNASILQFLDLMKEVRDIAEIDGTELTDRLVGYMKANDLSFDILKQYFPYYPDRLYRNMYEVGLLNGVVA</sequence>
<dbReference type="AlphaFoldDB" id="A0A1I2CL15"/>
<keyword evidence="2" id="KW-1185">Reference proteome</keyword>
<gene>
    <name evidence="1" type="ORF">SAMN05216245_11344</name>
</gene>
<proteinExistence type="predicted"/>
<dbReference type="EMBL" id="FONL01000013">
    <property type="protein sequence ID" value="SFE68991.1"/>
    <property type="molecule type" value="Genomic_DNA"/>
</dbReference>
<dbReference type="Proteomes" id="UP000198896">
    <property type="component" value="Unassembled WGS sequence"/>
</dbReference>
<name>A0A1I2CL15_9FIRM</name>
<evidence type="ECO:0000313" key="2">
    <source>
        <dbReference type="Proteomes" id="UP000198896"/>
    </source>
</evidence>
<accession>A0A1I2CL15</accession>